<keyword evidence="2" id="KW-0808">Transferase</keyword>
<dbReference type="EMBL" id="CP064939">
    <property type="protein sequence ID" value="QPH41647.1"/>
    <property type="molecule type" value="Genomic_DNA"/>
</dbReference>
<dbReference type="CDD" id="cd04301">
    <property type="entry name" value="NAT_SF"/>
    <property type="match status" value="1"/>
</dbReference>
<accession>A0A7S9Q1D3</accession>
<dbReference type="SUPFAM" id="SSF55729">
    <property type="entry name" value="Acyl-CoA N-acyltransferases (Nat)"/>
    <property type="match status" value="1"/>
</dbReference>
<evidence type="ECO:0000313" key="2">
    <source>
        <dbReference type="EMBL" id="QPH41647.1"/>
    </source>
</evidence>
<reference evidence="2 3" key="1">
    <citation type="submission" date="2020-11" db="EMBL/GenBank/DDBJ databases">
        <title>Pedobacter endophytica, an endophytic bacteria isolated form Carex pumila.</title>
        <authorList>
            <person name="Peng Y."/>
            <person name="Jiang L."/>
            <person name="Lee J."/>
        </authorList>
    </citation>
    <scope>NUCLEOTIDE SEQUENCE [LARGE SCALE GENOMIC DNA]</scope>
    <source>
        <strain evidence="2 3">JBR3-12</strain>
    </source>
</reference>
<dbReference type="PROSITE" id="PS51186">
    <property type="entry name" value="GNAT"/>
    <property type="match status" value="1"/>
</dbReference>
<name>A0A7S9Q1D3_9SPHI</name>
<dbReference type="PANTHER" id="PTHR43792">
    <property type="entry name" value="GNAT FAMILY, PUTATIVE (AFU_ORTHOLOGUE AFUA_3G00765)-RELATED-RELATED"/>
    <property type="match status" value="1"/>
</dbReference>
<protein>
    <submittedName>
        <fullName evidence="2">GNAT family N-acetyltransferase</fullName>
    </submittedName>
</protein>
<feature type="domain" description="N-acetyltransferase" evidence="1">
    <location>
        <begin position="7"/>
        <end position="168"/>
    </location>
</feature>
<dbReference type="Gene3D" id="3.40.630.30">
    <property type="match status" value="1"/>
</dbReference>
<evidence type="ECO:0000259" key="1">
    <source>
        <dbReference type="PROSITE" id="PS51186"/>
    </source>
</evidence>
<dbReference type="InterPro" id="IPR051531">
    <property type="entry name" value="N-acetyltransferase"/>
</dbReference>
<organism evidence="2 3">
    <name type="scientific">Pedobacter endophyticus</name>
    <dbReference type="NCBI Taxonomy" id="2789740"/>
    <lineage>
        <taxon>Bacteria</taxon>
        <taxon>Pseudomonadati</taxon>
        <taxon>Bacteroidota</taxon>
        <taxon>Sphingobacteriia</taxon>
        <taxon>Sphingobacteriales</taxon>
        <taxon>Sphingobacteriaceae</taxon>
        <taxon>Pedobacter</taxon>
    </lineage>
</organism>
<dbReference type="GO" id="GO:0016747">
    <property type="term" value="F:acyltransferase activity, transferring groups other than amino-acyl groups"/>
    <property type="evidence" value="ECO:0007669"/>
    <property type="project" value="InterPro"/>
</dbReference>
<sequence length="168" mass="19277">MIETEKLILRPLTHNQLAKYINDDNSLEEEFGLLRSMKHISPSLQNALKKSILPGVLSNDHDYFYHTLWAIIAKPDRKIVGDICFVGEPDSNGEIEIGYTTYEEFRGRGFMTEAVGRLLDWAREQPEVKSVFASTEKENTASYAILQKNNFIYLGDVDGMMTWKIELK</sequence>
<gene>
    <name evidence="2" type="ORF">IZT61_10500</name>
</gene>
<proteinExistence type="predicted"/>
<dbReference type="InterPro" id="IPR000182">
    <property type="entry name" value="GNAT_dom"/>
</dbReference>
<dbReference type="RefSeq" id="WP_196101084.1">
    <property type="nucleotide sequence ID" value="NZ_CP064939.1"/>
</dbReference>
<dbReference type="Proteomes" id="UP000594759">
    <property type="component" value="Chromosome"/>
</dbReference>
<dbReference type="KEGG" id="pex:IZT61_10500"/>
<evidence type="ECO:0000313" key="3">
    <source>
        <dbReference type="Proteomes" id="UP000594759"/>
    </source>
</evidence>
<dbReference type="PANTHER" id="PTHR43792:SF13">
    <property type="entry name" value="ACETYLTRANSFERASE"/>
    <property type="match status" value="1"/>
</dbReference>
<dbReference type="InterPro" id="IPR016181">
    <property type="entry name" value="Acyl_CoA_acyltransferase"/>
</dbReference>
<dbReference type="Pfam" id="PF13302">
    <property type="entry name" value="Acetyltransf_3"/>
    <property type="match status" value="1"/>
</dbReference>
<keyword evidence="3" id="KW-1185">Reference proteome</keyword>
<dbReference type="AlphaFoldDB" id="A0A7S9Q1D3"/>